<dbReference type="InterPro" id="IPR058193">
    <property type="entry name" value="VanY/YodJ_core_dom"/>
</dbReference>
<accession>A0A060JDQ3</accession>
<keyword evidence="2" id="KW-0645">Protease</keyword>
<dbReference type="OrthoDB" id="9792074at2"/>
<dbReference type="AlphaFoldDB" id="A0A060JDQ3"/>
<dbReference type="InterPro" id="IPR009045">
    <property type="entry name" value="Zn_M74/Hedgehog-like"/>
</dbReference>
<dbReference type="InterPro" id="IPR003709">
    <property type="entry name" value="VanY-like_core_dom"/>
</dbReference>
<dbReference type="GO" id="GO:0004180">
    <property type="term" value="F:carboxypeptidase activity"/>
    <property type="evidence" value="ECO:0007669"/>
    <property type="project" value="UniProtKB-KW"/>
</dbReference>
<dbReference type="EMBL" id="CP007490">
    <property type="protein sequence ID" value="AIC46895.1"/>
    <property type="molecule type" value="Genomic_DNA"/>
</dbReference>
<dbReference type="HOGENOM" id="CLU_054193_5_2_11"/>
<dbReference type="PATRIC" id="fig|529884.3.peg.60"/>
<organism evidence="2 3">
    <name type="scientific">Rhodoluna lacicola</name>
    <dbReference type="NCBI Taxonomy" id="529884"/>
    <lineage>
        <taxon>Bacteria</taxon>
        <taxon>Bacillati</taxon>
        <taxon>Actinomycetota</taxon>
        <taxon>Actinomycetes</taxon>
        <taxon>Micrococcales</taxon>
        <taxon>Microbacteriaceae</taxon>
        <taxon>Luna cluster</taxon>
        <taxon>Luna-1 subcluster</taxon>
        <taxon>Rhodoluna</taxon>
    </lineage>
</organism>
<feature type="domain" description="D-alanyl-D-alanine carboxypeptidase-like core" evidence="1">
    <location>
        <begin position="103"/>
        <end position="230"/>
    </location>
</feature>
<dbReference type="CDD" id="cd14852">
    <property type="entry name" value="LD-carboxypeptidase"/>
    <property type="match status" value="1"/>
</dbReference>
<dbReference type="InterPro" id="IPR052179">
    <property type="entry name" value="DD-CPase-like"/>
</dbReference>
<keyword evidence="3" id="KW-1185">Reference proteome</keyword>
<dbReference type="RefSeq" id="WP_051636127.1">
    <property type="nucleotide sequence ID" value="NZ_CP007490.1"/>
</dbReference>
<dbReference type="Pfam" id="PF02557">
    <property type="entry name" value="VanY"/>
    <property type="match status" value="1"/>
</dbReference>
<dbReference type="PANTHER" id="PTHR34385">
    <property type="entry name" value="D-ALANYL-D-ALANINE CARBOXYPEPTIDASE"/>
    <property type="match status" value="1"/>
</dbReference>
<dbReference type="eggNOG" id="COG1876">
    <property type="taxonomic scope" value="Bacteria"/>
</dbReference>
<evidence type="ECO:0000259" key="1">
    <source>
        <dbReference type="Pfam" id="PF02557"/>
    </source>
</evidence>
<dbReference type="PANTHER" id="PTHR34385:SF1">
    <property type="entry name" value="PEPTIDOGLYCAN L-ALANYL-D-GLUTAMATE ENDOPEPTIDASE CWLK"/>
    <property type="match status" value="1"/>
</dbReference>
<evidence type="ECO:0000313" key="3">
    <source>
        <dbReference type="Proteomes" id="UP000067708"/>
    </source>
</evidence>
<dbReference type="Gene3D" id="3.30.1380.10">
    <property type="match status" value="1"/>
</dbReference>
<gene>
    <name evidence="2" type="ORF">Rhola_00000640</name>
</gene>
<dbReference type="GO" id="GO:0006508">
    <property type="term" value="P:proteolysis"/>
    <property type="evidence" value="ECO:0007669"/>
    <property type="project" value="InterPro"/>
</dbReference>
<name>A0A060JDQ3_9MICO</name>
<sequence>MRFPREFKPKPTNWKVVLTTAIALAALLFPIGVAAMPAGAVVSTGDVPRGTSEVERNTSDVPRTSLYNTDAASSLQVVVNKKRPLNPIDYLPKGKVQIGYAWVAKPAAEAYAKLKAAVSAKKLGTLCINSGYRSFASQKIIHAAKVAQLGKAAGERLAARPGHSEHQTGLAIDVSTTQLGCRIGPFGSSRASKWIAQNAWQYGFIVRYPSNAKTSITGYVWEPWHLRFVGVELATDMRSKKITTLEEFFGLPAAPRY</sequence>
<protein>
    <submittedName>
        <fullName evidence="2">D-alanyl-D-alanine carboxypeptidase</fullName>
    </submittedName>
</protein>
<dbReference type="Proteomes" id="UP000067708">
    <property type="component" value="Chromosome"/>
</dbReference>
<dbReference type="KEGG" id="rla:Rhola_00000640"/>
<dbReference type="SUPFAM" id="SSF55166">
    <property type="entry name" value="Hedgehog/DD-peptidase"/>
    <property type="match status" value="1"/>
</dbReference>
<evidence type="ECO:0000313" key="2">
    <source>
        <dbReference type="EMBL" id="AIC46895.1"/>
    </source>
</evidence>
<reference evidence="2 3" key="1">
    <citation type="journal article" date="2014" name="Int. J. Syst. Evol. Microbiol.">
        <title>Rhodoluna lacicola gen. nov., sp. nov., a planktonic freshwater bacterium with stream-lined genome.</title>
        <authorList>
            <person name="Hahn M."/>
            <person name="Schmidt J."/>
            <person name="Taipale S.J."/>
            <person name="Doolittle W.F."/>
            <person name="Koll U."/>
        </authorList>
    </citation>
    <scope>NUCLEOTIDE SEQUENCE [LARGE SCALE GENOMIC DNA]</scope>
    <source>
        <strain evidence="2 3">MWH-Ta8</strain>
    </source>
</reference>
<keyword evidence="2" id="KW-0121">Carboxypeptidase</keyword>
<keyword evidence="2" id="KW-0378">Hydrolase</keyword>
<proteinExistence type="predicted"/>